<keyword evidence="2" id="KW-0813">Transport</keyword>
<evidence type="ECO:0000256" key="2">
    <source>
        <dbReference type="ARBA" id="ARBA00022448"/>
    </source>
</evidence>
<dbReference type="InterPro" id="IPR052157">
    <property type="entry name" value="BCAA_transport_permease"/>
</dbReference>
<organism evidence="10 11">
    <name type="scientific">Acidocella aminolytica 101 = DSM 11237</name>
    <dbReference type="NCBI Taxonomy" id="1120923"/>
    <lineage>
        <taxon>Bacteria</taxon>
        <taxon>Pseudomonadati</taxon>
        <taxon>Pseudomonadota</taxon>
        <taxon>Alphaproteobacteria</taxon>
        <taxon>Acetobacterales</taxon>
        <taxon>Acidocellaceae</taxon>
        <taxon>Acidocella</taxon>
    </lineage>
</organism>
<keyword evidence="6 9" id="KW-1133">Transmembrane helix</keyword>
<dbReference type="RefSeq" id="WP_048878041.1">
    <property type="nucleotide sequence ID" value="NZ_BANC01000023.1"/>
</dbReference>
<dbReference type="CDD" id="cd06582">
    <property type="entry name" value="TM_PBP1_LivH_like"/>
    <property type="match status" value="1"/>
</dbReference>
<comment type="subcellular location">
    <subcellularLocation>
        <location evidence="1">Cell membrane</location>
        <topology evidence="1">Multi-pass membrane protein</topology>
    </subcellularLocation>
</comment>
<keyword evidence="11" id="KW-1185">Reference proteome</keyword>
<evidence type="ECO:0000256" key="7">
    <source>
        <dbReference type="ARBA" id="ARBA00023136"/>
    </source>
</evidence>
<evidence type="ECO:0000256" key="5">
    <source>
        <dbReference type="ARBA" id="ARBA00022970"/>
    </source>
</evidence>
<feature type="transmembrane region" description="Helical" evidence="9">
    <location>
        <begin position="222"/>
        <end position="249"/>
    </location>
</feature>
<sequence>MLDMMIMQAGNGLALGFLYVLIALGLSIIFGLLGIVNFAHGVFFALGAYFSLTLFNLMGWWGIPLALVIVCVIGMITEVLLIRRLYDKEPLISLVVTFGLALLAEAVIRAIWGPQGQPFSAPAWLNGVIIMGPFIIASYRVAIMVCAIVILFGFWMFMNFTPFGRVLRAGSRDPQMVQLLGINLPHVLTGTFGLGCLLAAIAGFLAAPIWTVAPTMGTNAIMPAFVVVTIGGLGSYAGAIVAGLAVGLVQSLTIQFLPEASTAAMYMLMAVVLLLRPRGLFGEQWERFE</sequence>
<evidence type="ECO:0000256" key="6">
    <source>
        <dbReference type="ARBA" id="ARBA00022989"/>
    </source>
</evidence>
<dbReference type="OrthoDB" id="8126477at2"/>
<feature type="transmembrane region" description="Helical" evidence="9">
    <location>
        <begin position="12"/>
        <end position="39"/>
    </location>
</feature>
<keyword evidence="3" id="KW-1003">Cell membrane</keyword>
<feature type="transmembrane region" description="Helical" evidence="9">
    <location>
        <begin position="177"/>
        <end position="210"/>
    </location>
</feature>
<dbReference type="GO" id="GO:0006865">
    <property type="term" value="P:amino acid transport"/>
    <property type="evidence" value="ECO:0007669"/>
    <property type="project" value="UniProtKB-KW"/>
</dbReference>
<keyword evidence="7 9" id="KW-0472">Membrane</keyword>
<name>A0A0D6PD36_9PROT</name>
<dbReference type="GO" id="GO:0005886">
    <property type="term" value="C:plasma membrane"/>
    <property type="evidence" value="ECO:0007669"/>
    <property type="project" value="UniProtKB-SubCell"/>
</dbReference>
<protein>
    <submittedName>
        <fullName evidence="10">ABC transporter amide-urea permease</fullName>
    </submittedName>
</protein>
<comment type="caution">
    <text evidence="10">The sequence shown here is derived from an EMBL/GenBank/DDBJ whole genome shotgun (WGS) entry which is preliminary data.</text>
</comment>
<feature type="transmembrane region" description="Helical" evidence="9">
    <location>
        <begin position="91"/>
        <end position="112"/>
    </location>
</feature>
<evidence type="ECO:0000256" key="8">
    <source>
        <dbReference type="ARBA" id="ARBA00037998"/>
    </source>
</evidence>
<feature type="transmembrane region" description="Helical" evidence="9">
    <location>
        <begin position="59"/>
        <end position="82"/>
    </location>
</feature>
<feature type="transmembrane region" description="Helical" evidence="9">
    <location>
        <begin position="256"/>
        <end position="275"/>
    </location>
</feature>
<evidence type="ECO:0000256" key="1">
    <source>
        <dbReference type="ARBA" id="ARBA00004651"/>
    </source>
</evidence>
<dbReference type="InterPro" id="IPR001851">
    <property type="entry name" value="ABC_transp_permease"/>
</dbReference>
<keyword evidence="4 9" id="KW-0812">Transmembrane</keyword>
<dbReference type="PANTHER" id="PTHR11795:SF442">
    <property type="entry name" value="ABC TRANSPORTER ATP-BINDING PROTEIN"/>
    <property type="match status" value="1"/>
</dbReference>
<dbReference type="STRING" id="1120923.SAMN02746095_02666"/>
<proteinExistence type="inferred from homology"/>
<dbReference type="Proteomes" id="UP000032668">
    <property type="component" value="Unassembled WGS sequence"/>
</dbReference>
<reference evidence="10 11" key="1">
    <citation type="submission" date="2012-11" db="EMBL/GenBank/DDBJ databases">
        <title>Whole genome sequence of Acidocella aminolytica 101 = DSM 11237.</title>
        <authorList>
            <person name="Azuma Y."/>
            <person name="Higashiura N."/>
            <person name="Hirakawa H."/>
            <person name="Matsushita K."/>
        </authorList>
    </citation>
    <scope>NUCLEOTIDE SEQUENCE [LARGE SCALE GENOMIC DNA]</scope>
    <source>
        <strain evidence="11">101 / DSM 11237</strain>
    </source>
</reference>
<gene>
    <name evidence="10" type="ORF">Aam_023_048</name>
</gene>
<evidence type="ECO:0000256" key="9">
    <source>
        <dbReference type="SAM" id="Phobius"/>
    </source>
</evidence>
<evidence type="ECO:0000313" key="10">
    <source>
        <dbReference type="EMBL" id="GAN79597.1"/>
    </source>
</evidence>
<dbReference type="EMBL" id="BANC01000023">
    <property type="protein sequence ID" value="GAN79597.1"/>
    <property type="molecule type" value="Genomic_DNA"/>
</dbReference>
<evidence type="ECO:0000256" key="4">
    <source>
        <dbReference type="ARBA" id="ARBA00022692"/>
    </source>
</evidence>
<dbReference type="Pfam" id="PF02653">
    <property type="entry name" value="BPD_transp_2"/>
    <property type="match status" value="1"/>
</dbReference>
<comment type="similarity">
    <text evidence="8">Belongs to the binding-protein-dependent transport system permease family. LivHM subfamily.</text>
</comment>
<accession>A0A0D6PD36</accession>
<evidence type="ECO:0000256" key="3">
    <source>
        <dbReference type="ARBA" id="ARBA00022475"/>
    </source>
</evidence>
<feature type="transmembrane region" description="Helical" evidence="9">
    <location>
        <begin position="124"/>
        <end position="157"/>
    </location>
</feature>
<keyword evidence="5" id="KW-0029">Amino-acid transport</keyword>
<dbReference type="PANTHER" id="PTHR11795">
    <property type="entry name" value="BRANCHED-CHAIN AMINO ACID TRANSPORT SYSTEM PERMEASE PROTEIN LIVH"/>
    <property type="match status" value="1"/>
</dbReference>
<dbReference type="GO" id="GO:0022857">
    <property type="term" value="F:transmembrane transporter activity"/>
    <property type="evidence" value="ECO:0007669"/>
    <property type="project" value="InterPro"/>
</dbReference>
<evidence type="ECO:0000313" key="11">
    <source>
        <dbReference type="Proteomes" id="UP000032668"/>
    </source>
</evidence>
<dbReference type="AlphaFoldDB" id="A0A0D6PD36"/>